<organism evidence="5 6">
    <name type="scientific">Zhouia amylolytica AD3</name>
    <dbReference type="NCBI Taxonomy" id="1286632"/>
    <lineage>
        <taxon>Bacteria</taxon>
        <taxon>Pseudomonadati</taxon>
        <taxon>Bacteroidota</taxon>
        <taxon>Flavobacteriia</taxon>
        <taxon>Flavobacteriales</taxon>
        <taxon>Flavobacteriaceae</taxon>
        <taxon>Zhouia</taxon>
    </lineage>
</organism>
<evidence type="ECO:0000256" key="1">
    <source>
        <dbReference type="ARBA" id="ARBA00023015"/>
    </source>
</evidence>
<sequence>MVKLPNETIFYAIERAIKEYRRMAQKRISKSIPKITIDQAMVLIFLKKYPKLSQKELAKLVFKDAASVNRTIDLMTRNGYLEKSLNPSDKRRYHLSVTVFGGRTLDEMQELIKQNRSMALKGITDNEIEQVDHILQKIIENCNNHNG</sequence>
<dbReference type="eggNOG" id="COG1846">
    <property type="taxonomic scope" value="Bacteria"/>
</dbReference>
<evidence type="ECO:0000256" key="3">
    <source>
        <dbReference type="ARBA" id="ARBA00023163"/>
    </source>
</evidence>
<accession>W2UM66</accession>
<dbReference type="PRINTS" id="PR00598">
    <property type="entry name" value="HTHMARR"/>
</dbReference>
<reference evidence="6" key="1">
    <citation type="submission" date="2013-11" db="EMBL/GenBank/DDBJ databases">
        <title>Draft genome sequence from a member of Zhouia, isolated tidal flat.</title>
        <authorList>
            <person name="Jin H."/>
            <person name="Jeon C.O."/>
        </authorList>
    </citation>
    <scope>NUCLEOTIDE SEQUENCE [LARGE SCALE GENOMIC DNA]</scope>
    <source>
        <strain evidence="6">AD3</strain>
    </source>
</reference>
<proteinExistence type="predicted"/>
<dbReference type="Gene3D" id="1.10.10.10">
    <property type="entry name" value="Winged helix-like DNA-binding domain superfamily/Winged helix DNA-binding domain"/>
    <property type="match status" value="1"/>
</dbReference>
<evidence type="ECO:0000256" key="2">
    <source>
        <dbReference type="ARBA" id="ARBA00023125"/>
    </source>
</evidence>
<gene>
    <name evidence="5" type="ORF">P278_18580</name>
</gene>
<keyword evidence="2" id="KW-0238">DNA-binding</keyword>
<keyword evidence="1" id="KW-0805">Transcription regulation</keyword>
<dbReference type="InterPro" id="IPR000835">
    <property type="entry name" value="HTH_MarR-typ"/>
</dbReference>
<dbReference type="SMART" id="SM00347">
    <property type="entry name" value="HTH_MARR"/>
    <property type="match status" value="1"/>
</dbReference>
<dbReference type="SUPFAM" id="SSF46785">
    <property type="entry name" value="Winged helix' DNA-binding domain"/>
    <property type="match status" value="1"/>
</dbReference>
<dbReference type="Pfam" id="PF12802">
    <property type="entry name" value="MarR_2"/>
    <property type="match status" value="1"/>
</dbReference>
<dbReference type="PROSITE" id="PS50995">
    <property type="entry name" value="HTH_MARR_2"/>
    <property type="match status" value="1"/>
</dbReference>
<dbReference type="Proteomes" id="UP000018850">
    <property type="component" value="Unassembled WGS sequence"/>
</dbReference>
<dbReference type="InterPro" id="IPR036388">
    <property type="entry name" value="WH-like_DNA-bd_sf"/>
</dbReference>
<reference evidence="5 6" key="2">
    <citation type="journal article" date="2016" name="Genome Announc.">
        <title>Draft Genome Sequence of Zhouia amylolytica AD3, Isolated from Tidal Flat Sediment.</title>
        <authorList>
            <person name="Jia B."/>
            <person name="Jin H.M."/>
            <person name="Lee H.J."/>
            <person name="Jeon C.O."/>
        </authorList>
    </citation>
    <scope>NUCLEOTIDE SEQUENCE [LARGE SCALE GENOMIC DNA]</scope>
    <source>
        <strain evidence="5 6">AD3</strain>
    </source>
</reference>
<dbReference type="GO" id="GO:0003700">
    <property type="term" value="F:DNA-binding transcription factor activity"/>
    <property type="evidence" value="ECO:0007669"/>
    <property type="project" value="InterPro"/>
</dbReference>
<keyword evidence="6" id="KW-1185">Reference proteome</keyword>
<dbReference type="InterPro" id="IPR036390">
    <property type="entry name" value="WH_DNA-bd_sf"/>
</dbReference>
<dbReference type="GO" id="GO:0003677">
    <property type="term" value="F:DNA binding"/>
    <property type="evidence" value="ECO:0007669"/>
    <property type="project" value="UniProtKB-KW"/>
</dbReference>
<evidence type="ECO:0000313" key="5">
    <source>
        <dbReference type="EMBL" id="ETN95103.1"/>
    </source>
</evidence>
<dbReference type="EMBL" id="AYXY01000020">
    <property type="protein sequence ID" value="ETN95103.1"/>
    <property type="molecule type" value="Genomic_DNA"/>
</dbReference>
<dbReference type="PANTHER" id="PTHR42756:SF1">
    <property type="entry name" value="TRANSCRIPTIONAL REPRESSOR OF EMRAB OPERON"/>
    <property type="match status" value="1"/>
</dbReference>
<protein>
    <recommendedName>
        <fullName evidence="4">HTH marR-type domain-containing protein</fullName>
    </recommendedName>
</protein>
<comment type="caution">
    <text evidence="5">The sequence shown here is derived from an EMBL/GenBank/DDBJ whole genome shotgun (WGS) entry which is preliminary data.</text>
</comment>
<dbReference type="STRING" id="376730.SAMN04487906_1390"/>
<evidence type="ECO:0000259" key="4">
    <source>
        <dbReference type="PROSITE" id="PS50995"/>
    </source>
</evidence>
<dbReference type="PANTHER" id="PTHR42756">
    <property type="entry name" value="TRANSCRIPTIONAL REGULATOR, MARR"/>
    <property type="match status" value="1"/>
</dbReference>
<dbReference type="AlphaFoldDB" id="W2UM66"/>
<evidence type="ECO:0000313" key="6">
    <source>
        <dbReference type="Proteomes" id="UP000018850"/>
    </source>
</evidence>
<keyword evidence="3" id="KW-0804">Transcription</keyword>
<name>W2UM66_9FLAO</name>
<feature type="domain" description="HTH marR-type" evidence="4">
    <location>
        <begin position="6"/>
        <end position="140"/>
    </location>
</feature>